<dbReference type="GO" id="GO:0009626">
    <property type="term" value="P:plant-type hypersensitive response"/>
    <property type="evidence" value="ECO:0007669"/>
    <property type="project" value="UniProtKB-ARBA"/>
</dbReference>
<feature type="domain" description="NB-ARC" evidence="8">
    <location>
        <begin position="140"/>
        <end position="211"/>
    </location>
</feature>
<keyword evidence="5" id="KW-0611">Plant defense</keyword>
<comment type="caution">
    <text evidence="12">The sequence shown here is derived from an EMBL/GenBank/DDBJ whole genome shotgun (WGS) entry which is preliminary data.</text>
</comment>
<dbReference type="Pfam" id="PF00931">
    <property type="entry name" value="NB-ARC"/>
    <property type="match status" value="1"/>
</dbReference>
<dbReference type="Gene3D" id="3.40.50.300">
    <property type="entry name" value="P-loop containing nucleotide triphosphate hydrolases"/>
    <property type="match status" value="1"/>
</dbReference>
<keyword evidence="13" id="KW-1185">Reference proteome</keyword>
<sequence length="887" mass="100753">MAELAASLVVGPLVSLLKDKVSSSLLDRYNVMEGMEKQRKILERKLPAILDVIADAEKQASGRRGEKAWLEALKTVAYEANDVFDEFEYEALRRRAKKDGHITKLGMAGVKLLLTTGLRSVAGWETSLVALLRPSRSREKERKEIIEILLSHQASSGDLLVLPIVGMGGLGKTTLAELIYNDPQVKEHFQLLKWVCVSDDFNVCNLANKTTKEEWEDILHRSRIRDDEIRILPILKLSYNDLQTDMKQCFAFCAMYPKDYQIDVEELIQLWMANGYISDQNKVPAETMGKRIVNEMVSRSFFQYEEQRRIGYSSTTFVKIHDLMHDVALSASEKECVCITHEFFRSGDLLPGAAGHILFQTRMDKKRLNFLFGTTKEKFPPIQTMMFDRFYPREDLLHLSKYSSLRALSMPGSWAHLSIKPKHLCHLRYLDLSDNDDIEALPDDISILYSLQTLKLSNCSSLKRLPEQMKHMSSLRHLYADGCTKLECMPSELGRITSLRTITWFVVGSGLNCSSLGELKDLNIGGSLMLKQLENVTVRRNAKAANLENKKELRQLSLRWTSGKEVEQCHEVLESLEAHDRLLALEIYSYQGTSFPSWMGMLKNMVELQLSNCNNVEQLPPLSQLADPQLLHLKEMGKLQFLCSSCTSSTFGKLRDLKLVNLHIFHGFCQAAHGRIVAFPQLEILHIEGCKNLAALPVASVLTVWWWRLHSGPGVKLDDKEEWDHPSSMVDMKLLSCSLFFQPRALVLWFCYGQLQDLRIDCCDELVYWPEKVFQSLISLRRLRIENCDNLIGYAAANAPDQKTSGRSQLLPHLEFLEIWKCGSLVEVFNSPALKRMDVQGSCKLESLYGRQQLNQEASSTHDVAASTPVEEKLSPSADPDKLLPSS</sequence>
<gene>
    <name evidence="12" type="ORF">NCGR_LOCUS36116</name>
</gene>
<dbReference type="FunFam" id="1.10.10.10:FF:000322">
    <property type="entry name" value="Probable disease resistance protein At1g63360"/>
    <property type="match status" value="1"/>
</dbReference>
<dbReference type="Pfam" id="PF23559">
    <property type="entry name" value="WHD_DRP"/>
    <property type="match status" value="1"/>
</dbReference>
<dbReference type="EMBL" id="CAJGYO010000009">
    <property type="protein sequence ID" value="CAD6252464.1"/>
    <property type="molecule type" value="Genomic_DNA"/>
</dbReference>
<dbReference type="Gene3D" id="1.10.10.10">
    <property type="entry name" value="Winged helix-like DNA-binding domain superfamily/Winged helix DNA-binding domain"/>
    <property type="match status" value="1"/>
</dbReference>
<comment type="similarity">
    <text evidence="1">Belongs to the disease resistance NB-LRR family.</text>
</comment>
<dbReference type="GO" id="GO:0043531">
    <property type="term" value="F:ADP binding"/>
    <property type="evidence" value="ECO:0007669"/>
    <property type="project" value="InterPro"/>
</dbReference>
<feature type="domain" description="Disease resistance N-terminal" evidence="9">
    <location>
        <begin position="14"/>
        <end position="98"/>
    </location>
</feature>
<name>A0A811Q5E3_9POAL</name>
<dbReference type="GO" id="GO:0042742">
    <property type="term" value="P:defense response to bacterium"/>
    <property type="evidence" value="ECO:0007669"/>
    <property type="project" value="UniProtKB-ARBA"/>
</dbReference>
<dbReference type="Gene3D" id="1.20.5.4130">
    <property type="match status" value="1"/>
</dbReference>
<dbReference type="OrthoDB" id="37484at2759"/>
<evidence type="ECO:0000256" key="4">
    <source>
        <dbReference type="ARBA" id="ARBA00022741"/>
    </source>
</evidence>
<evidence type="ECO:0000256" key="1">
    <source>
        <dbReference type="ARBA" id="ARBA00008894"/>
    </source>
</evidence>
<dbReference type="Pfam" id="PF18052">
    <property type="entry name" value="Rx_N"/>
    <property type="match status" value="1"/>
</dbReference>
<evidence type="ECO:0000256" key="6">
    <source>
        <dbReference type="ARBA" id="ARBA00022840"/>
    </source>
</evidence>
<dbReference type="InterPro" id="IPR027417">
    <property type="entry name" value="P-loop_NTPase"/>
</dbReference>
<keyword evidence="2" id="KW-0433">Leucine-rich repeat</keyword>
<evidence type="ECO:0000256" key="5">
    <source>
        <dbReference type="ARBA" id="ARBA00022821"/>
    </source>
</evidence>
<dbReference type="PRINTS" id="PR00364">
    <property type="entry name" value="DISEASERSIST"/>
</dbReference>
<feature type="domain" description="Disease resistance protein winged helix" evidence="10">
    <location>
        <begin position="255"/>
        <end position="328"/>
    </location>
</feature>
<dbReference type="InterPro" id="IPR041118">
    <property type="entry name" value="Rx_N"/>
</dbReference>
<dbReference type="SUPFAM" id="SSF52540">
    <property type="entry name" value="P-loop containing nucleoside triphosphate hydrolases"/>
    <property type="match status" value="1"/>
</dbReference>
<evidence type="ECO:0000313" key="12">
    <source>
        <dbReference type="EMBL" id="CAD6252464.1"/>
    </source>
</evidence>
<dbReference type="SUPFAM" id="SSF52058">
    <property type="entry name" value="L domain-like"/>
    <property type="match status" value="1"/>
</dbReference>
<evidence type="ECO:0000259" key="8">
    <source>
        <dbReference type="Pfam" id="PF00931"/>
    </source>
</evidence>
<dbReference type="InterPro" id="IPR002182">
    <property type="entry name" value="NB-ARC"/>
</dbReference>
<evidence type="ECO:0000259" key="10">
    <source>
        <dbReference type="Pfam" id="PF23559"/>
    </source>
</evidence>
<keyword evidence="6" id="KW-0067">ATP-binding</keyword>
<dbReference type="Pfam" id="PF25019">
    <property type="entry name" value="LRR_R13L1-DRL21"/>
    <property type="match status" value="1"/>
</dbReference>
<dbReference type="PANTHER" id="PTHR36766">
    <property type="entry name" value="PLANT BROAD-SPECTRUM MILDEW RESISTANCE PROTEIN RPW8"/>
    <property type="match status" value="1"/>
</dbReference>
<dbReference type="Proteomes" id="UP000604825">
    <property type="component" value="Unassembled WGS sequence"/>
</dbReference>
<dbReference type="GO" id="GO:0005524">
    <property type="term" value="F:ATP binding"/>
    <property type="evidence" value="ECO:0007669"/>
    <property type="project" value="UniProtKB-KW"/>
</dbReference>
<proteinExistence type="inferred from homology"/>
<evidence type="ECO:0000313" key="13">
    <source>
        <dbReference type="Proteomes" id="UP000604825"/>
    </source>
</evidence>
<evidence type="ECO:0000256" key="7">
    <source>
        <dbReference type="SAM" id="MobiDB-lite"/>
    </source>
</evidence>
<accession>A0A811Q5E3</accession>
<keyword evidence="4" id="KW-0547">Nucleotide-binding</keyword>
<dbReference type="Pfam" id="PF13855">
    <property type="entry name" value="LRR_8"/>
    <property type="match status" value="1"/>
</dbReference>
<keyword evidence="3" id="KW-0677">Repeat</keyword>
<dbReference type="InterPro" id="IPR036388">
    <property type="entry name" value="WH-like_DNA-bd_sf"/>
</dbReference>
<feature type="compositionally biased region" description="Basic and acidic residues" evidence="7">
    <location>
        <begin position="870"/>
        <end position="887"/>
    </location>
</feature>
<evidence type="ECO:0000259" key="9">
    <source>
        <dbReference type="Pfam" id="PF18052"/>
    </source>
</evidence>
<reference evidence="12" key="1">
    <citation type="submission" date="2020-10" db="EMBL/GenBank/DDBJ databases">
        <authorList>
            <person name="Han B."/>
            <person name="Lu T."/>
            <person name="Zhao Q."/>
            <person name="Huang X."/>
            <person name="Zhao Y."/>
        </authorList>
    </citation>
    <scope>NUCLEOTIDE SEQUENCE</scope>
</reference>
<dbReference type="AlphaFoldDB" id="A0A811Q5E3"/>
<protein>
    <submittedName>
        <fullName evidence="12">Uncharacterized protein</fullName>
    </submittedName>
</protein>
<evidence type="ECO:0000259" key="11">
    <source>
        <dbReference type="Pfam" id="PF25019"/>
    </source>
</evidence>
<dbReference type="InterPro" id="IPR056789">
    <property type="entry name" value="LRR_R13L1-DRL21"/>
</dbReference>
<dbReference type="GO" id="GO:0002758">
    <property type="term" value="P:innate immune response-activating signaling pathway"/>
    <property type="evidence" value="ECO:0007669"/>
    <property type="project" value="UniProtKB-ARBA"/>
</dbReference>
<feature type="region of interest" description="Disordered" evidence="7">
    <location>
        <begin position="855"/>
        <end position="887"/>
    </location>
</feature>
<dbReference type="InterPro" id="IPR032675">
    <property type="entry name" value="LRR_dom_sf"/>
</dbReference>
<dbReference type="Gene3D" id="3.80.10.10">
    <property type="entry name" value="Ribonuclease Inhibitor"/>
    <property type="match status" value="2"/>
</dbReference>
<dbReference type="PANTHER" id="PTHR36766:SF55">
    <property type="entry name" value="OS11G0492900 PROTEIN"/>
    <property type="match status" value="1"/>
</dbReference>
<organism evidence="12 13">
    <name type="scientific">Miscanthus lutarioriparius</name>
    <dbReference type="NCBI Taxonomy" id="422564"/>
    <lineage>
        <taxon>Eukaryota</taxon>
        <taxon>Viridiplantae</taxon>
        <taxon>Streptophyta</taxon>
        <taxon>Embryophyta</taxon>
        <taxon>Tracheophyta</taxon>
        <taxon>Spermatophyta</taxon>
        <taxon>Magnoliopsida</taxon>
        <taxon>Liliopsida</taxon>
        <taxon>Poales</taxon>
        <taxon>Poaceae</taxon>
        <taxon>PACMAD clade</taxon>
        <taxon>Panicoideae</taxon>
        <taxon>Andropogonodae</taxon>
        <taxon>Andropogoneae</taxon>
        <taxon>Saccharinae</taxon>
        <taxon>Miscanthus</taxon>
    </lineage>
</organism>
<evidence type="ECO:0000256" key="3">
    <source>
        <dbReference type="ARBA" id="ARBA00022737"/>
    </source>
</evidence>
<feature type="domain" description="R13L1/DRL21-like LRR repeat region" evidence="11">
    <location>
        <begin position="516"/>
        <end position="636"/>
    </location>
</feature>
<dbReference type="InterPro" id="IPR058922">
    <property type="entry name" value="WHD_DRP"/>
</dbReference>
<dbReference type="InterPro" id="IPR001611">
    <property type="entry name" value="Leu-rich_rpt"/>
</dbReference>
<evidence type="ECO:0000256" key="2">
    <source>
        <dbReference type="ARBA" id="ARBA00022614"/>
    </source>
</evidence>